<feature type="transmembrane region" description="Helical" evidence="1">
    <location>
        <begin position="25"/>
        <end position="44"/>
    </location>
</feature>
<keyword evidence="3" id="KW-1185">Reference proteome</keyword>
<keyword evidence="1" id="KW-1133">Transmembrane helix</keyword>
<accession>A0AAV6Z829</accession>
<sequence>MGKIVRTKNTQHQFYYFSLFRRVTIAFRVISPVFALLCITYVHYRLQNQVLPTCAAPRSRTIGCCGHLLRSLLCLSLHRAAHTQVHFALP</sequence>
<reference evidence="2" key="1">
    <citation type="thesis" date="2020" institute="ProQuest LLC" country="789 East Eisenhower Parkway, Ann Arbor, MI, USA">
        <title>Comparative Genomics and Chromosome Evolution.</title>
        <authorList>
            <person name="Mudd A.B."/>
        </authorList>
    </citation>
    <scope>NUCLEOTIDE SEQUENCE</scope>
    <source>
        <strain evidence="2">237g6f4</strain>
        <tissue evidence="2">Blood</tissue>
    </source>
</reference>
<evidence type="ECO:0000313" key="3">
    <source>
        <dbReference type="Proteomes" id="UP000824782"/>
    </source>
</evidence>
<name>A0AAV6Z829_ENGPU</name>
<gene>
    <name evidence="2" type="ORF">GDO81_024372</name>
</gene>
<organism evidence="2 3">
    <name type="scientific">Engystomops pustulosus</name>
    <name type="common">Tungara frog</name>
    <name type="synonym">Physalaemus pustulosus</name>
    <dbReference type="NCBI Taxonomy" id="76066"/>
    <lineage>
        <taxon>Eukaryota</taxon>
        <taxon>Metazoa</taxon>
        <taxon>Chordata</taxon>
        <taxon>Craniata</taxon>
        <taxon>Vertebrata</taxon>
        <taxon>Euteleostomi</taxon>
        <taxon>Amphibia</taxon>
        <taxon>Batrachia</taxon>
        <taxon>Anura</taxon>
        <taxon>Neobatrachia</taxon>
        <taxon>Hyloidea</taxon>
        <taxon>Leptodactylidae</taxon>
        <taxon>Leiuperinae</taxon>
        <taxon>Engystomops</taxon>
    </lineage>
</organism>
<proteinExistence type="predicted"/>
<evidence type="ECO:0000256" key="1">
    <source>
        <dbReference type="SAM" id="Phobius"/>
    </source>
</evidence>
<keyword evidence="1" id="KW-0812">Transmembrane</keyword>
<protein>
    <submittedName>
        <fullName evidence="2">Uncharacterized protein</fullName>
    </submittedName>
</protein>
<comment type="caution">
    <text evidence="2">The sequence shown here is derived from an EMBL/GenBank/DDBJ whole genome shotgun (WGS) entry which is preliminary data.</text>
</comment>
<dbReference type="EMBL" id="WNYA01003232">
    <property type="protein sequence ID" value="KAG8543539.1"/>
    <property type="molecule type" value="Genomic_DNA"/>
</dbReference>
<dbReference type="AlphaFoldDB" id="A0AAV6Z829"/>
<keyword evidence="1" id="KW-0472">Membrane</keyword>
<dbReference type="Proteomes" id="UP000824782">
    <property type="component" value="Unassembled WGS sequence"/>
</dbReference>
<evidence type="ECO:0000313" key="2">
    <source>
        <dbReference type="EMBL" id="KAG8543539.1"/>
    </source>
</evidence>